<dbReference type="SUPFAM" id="SSF103473">
    <property type="entry name" value="MFS general substrate transporter"/>
    <property type="match status" value="1"/>
</dbReference>
<dbReference type="RefSeq" id="WP_249677336.1">
    <property type="nucleotide sequence ID" value="NZ_JAMCOF010000009.1"/>
</dbReference>
<dbReference type="PANTHER" id="PTHR23521:SF2">
    <property type="entry name" value="TRANSPORTER MFS SUPERFAMILY"/>
    <property type="match status" value="1"/>
</dbReference>
<keyword evidence="6 7" id="KW-0472">Membrane</keyword>
<proteinExistence type="predicted"/>
<feature type="transmembrane region" description="Helical" evidence="7">
    <location>
        <begin position="50"/>
        <end position="70"/>
    </location>
</feature>
<feature type="transmembrane region" description="Helical" evidence="7">
    <location>
        <begin position="138"/>
        <end position="157"/>
    </location>
</feature>
<evidence type="ECO:0000256" key="5">
    <source>
        <dbReference type="ARBA" id="ARBA00022989"/>
    </source>
</evidence>
<gene>
    <name evidence="9" type="ORF">M4Z11_05495</name>
</gene>
<feature type="transmembrane region" description="Helical" evidence="7">
    <location>
        <begin position="199"/>
        <end position="223"/>
    </location>
</feature>
<keyword evidence="3" id="KW-1003">Cell membrane</keyword>
<feature type="transmembrane region" description="Helical" evidence="7">
    <location>
        <begin position="243"/>
        <end position="261"/>
    </location>
</feature>
<keyword evidence="2" id="KW-0813">Transport</keyword>
<comment type="caution">
    <text evidence="9">The sequence shown here is derived from an EMBL/GenBank/DDBJ whole genome shotgun (WGS) entry which is preliminary data.</text>
</comment>
<evidence type="ECO:0000256" key="6">
    <source>
        <dbReference type="ARBA" id="ARBA00023136"/>
    </source>
</evidence>
<feature type="domain" description="Major facilitator superfamily (MFS) profile" evidence="8">
    <location>
        <begin position="1"/>
        <end position="388"/>
    </location>
</feature>
<keyword evidence="5 7" id="KW-1133">Transmembrane helix</keyword>
<dbReference type="EMBL" id="JAMCOF010000009">
    <property type="protein sequence ID" value="MCL6230050.1"/>
    <property type="molecule type" value="Genomic_DNA"/>
</dbReference>
<dbReference type="PROSITE" id="PS50850">
    <property type="entry name" value="MFS"/>
    <property type="match status" value="1"/>
</dbReference>
<evidence type="ECO:0000259" key="8">
    <source>
        <dbReference type="PROSITE" id="PS50850"/>
    </source>
</evidence>
<evidence type="ECO:0000256" key="2">
    <source>
        <dbReference type="ARBA" id="ARBA00022448"/>
    </source>
</evidence>
<dbReference type="PANTHER" id="PTHR23521">
    <property type="entry name" value="TRANSPORTER MFS SUPERFAMILY"/>
    <property type="match status" value="1"/>
</dbReference>
<dbReference type="CDD" id="cd17477">
    <property type="entry name" value="MFS_YcaD_like"/>
    <property type="match status" value="1"/>
</dbReference>
<dbReference type="Proteomes" id="UP001523003">
    <property type="component" value="Unassembled WGS sequence"/>
</dbReference>
<dbReference type="InterPro" id="IPR011701">
    <property type="entry name" value="MFS"/>
</dbReference>
<protein>
    <submittedName>
        <fullName evidence="9">MFS transporter</fullName>
    </submittedName>
</protein>
<feature type="transmembrane region" description="Helical" evidence="7">
    <location>
        <begin position="169"/>
        <end position="187"/>
    </location>
</feature>
<keyword evidence="4 7" id="KW-0812">Transmembrane</keyword>
<feature type="transmembrane region" description="Helical" evidence="7">
    <location>
        <begin position="298"/>
        <end position="319"/>
    </location>
</feature>
<evidence type="ECO:0000256" key="1">
    <source>
        <dbReference type="ARBA" id="ARBA00004651"/>
    </source>
</evidence>
<dbReference type="InterPro" id="IPR020846">
    <property type="entry name" value="MFS_dom"/>
</dbReference>
<feature type="transmembrane region" description="Helical" evidence="7">
    <location>
        <begin position="105"/>
        <end position="126"/>
    </location>
</feature>
<evidence type="ECO:0000256" key="4">
    <source>
        <dbReference type="ARBA" id="ARBA00022692"/>
    </source>
</evidence>
<keyword evidence="10" id="KW-1185">Reference proteome</keyword>
<dbReference type="InterPro" id="IPR036259">
    <property type="entry name" value="MFS_trans_sf"/>
</dbReference>
<dbReference type="Gene3D" id="1.20.1250.20">
    <property type="entry name" value="MFS general substrate transporter like domains"/>
    <property type="match status" value="2"/>
</dbReference>
<sequence length="390" mass="42412">MINKTFNFPNSSLRAIIASITTIGAVGVALGMGTQLISLLMTEKGFSNSIIGYSGGVGGIATIIAAALTARIALYFGVVESILLMMVIGSLSFLGFYFFESIWMWFILRFTLHFAMTIIFILSEFWINNASPPHRRSLVISIYAITLGLGFILGPMLLEKIGTQDFTPFGTGCLLIIIAIIPLLSAWKLSPKFQSKENIAFFSHILRVPTSTMAALIYGAIQMGTLTLITPFSLSIGYNKNETIHFMEILALGNILLLIPISLISDYLKDKRYSLMGCAILGLIGTLIIPQIAEHKLILMIDLFFLGGIPAGLYTIGLAQLGECLKGQELAAANSAFIFCYGIGILIGPAIIGQTMDILKPFGFSLAIACFFSLYIILVLIQLMRKSNNS</sequence>
<name>A0ABT0P9C0_9HYPH</name>
<evidence type="ECO:0000256" key="7">
    <source>
        <dbReference type="SAM" id="Phobius"/>
    </source>
</evidence>
<dbReference type="InterPro" id="IPR047200">
    <property type="entry name" value="MFS_YcaD-like"/>
</dbReference>
<accession>A0ABT0P9C0</accession>
<evidence type="ECO:0000313" key="10">
    <source>
        <dbReference type="Proteomes" id="UP001523003"/>
    </source>
</evidence>
<feature type="transmembrane region" description="Helical" evidence="7">
    <location>
        <begin position="331"/>
        <end position="352"/>
    </location>
</feature>
<evidence type="ECO:0000256" key="3">
    <source>
        <dbReference type="ARBA" id="ARBA00022475"/>
    </source>
</evidence>
<comment type="subcellular location">
    <subcellularLocation>
        <location evidence="1">Cell membrane</location>
        <topology evidence="1">Multi-pass membrane protein</topology>
    </subcellularLocation>
</comment>
<feature type="transmembrane region" description="Helical" evidence="7">
    <location>
        <begin position="273"/>
        <end position="292"/>
    </location>
</feature>
<organism evidence="9 10">
    <name type="scientific">Bartonella bilalgolemii</name>
    <dbReference type="NCBI Taxonomy" id="2942911"/>
    <lineage>
        <taxon>Bacteria</taxon>
        <taxon>Pseudomonadati</taxon>
        <taxon>Pseudomonadota</taxon>
        <taxon>Alphaproteobacteria</taxon>
        <taxon>Hyphomicrobiales</taxon>
        <taxon>Bartonellaceae</taxon>
        <taxon>Bartonella</taxon>
    </lineage>
</organism>
<feature type="transmembrane region" description="Helical" evidence="7">
    <location>
        <begin position="12"/>
        <end position="30"/>
    </location>
</feature>
<evidence type="ECO:0000313" key="9">
    <source>
        <dbReference type="EMBL" id="MCL6230050.1"/>
    </source>
</evidence>
<feature type="transmembrane region" description="Helical" evidence="7">
    <location>
        <begin position="82"/>
        <end position="99"/>
    </location>
</feature>
<reference evidence="9 10" key="1">
    <citation type="submission" date="2022-05" db="EMBL/GenBank/DDBJ databases">
        <title>Description of the Bartonella bilalgolemii sp. nov. Isolated from Apodemus uralensis (Pallas 1811).</title>
        <authorList>
            <person name="Zgheib R."/>
            <person name="Celebi B."/>
        </authorList>
    </citation>
    <scope>NUCLEOTIDE SEQUENCE [LARGE SCALE GENOMIC DNA]</scope>
    <source>
        <strain evidence="9 10">G70</strain>
    </source>
</reference>
<dbReference type="Pfam" id="PF07690">
    <property type="entry name" value="MFS_1"/>
    <property type="match status" value="2"/>
</dbReference>
<feature type="transmembrane region" description="Helical" evidence="7">
    <location>
        <begin position="364"/>
        <end position="384"/>
    </location>
</feature>